<keyword evidence="2" id="KW-1185">Reference proteome</keyword>
<dbReference type="Proteomes" id="UP001516400">
    <property type="component" value="Unassembled WGS sequence"/>
</dbReference>
<accession>A0ABD2MLF7</accession>
<sequence>MVLIAGMIPLEVKCWARREIWDKRMTRESMDERMKEKWRKEWKREEDGKWGRALFDHCWNEWMIREHGGLSYWMTQVFTVHGCFDIYLWIIGKRSEGNVGHVGNLEMQGI</sequence>
<comment type="caution">
    <text evidence="1">The sequence shown here is derived from an EMBL/GenBank/DDBJ whole genome shotgun (WGS) entry which is preliminary data.</text>
</comment>
<proteinExistence type="predicted"/>
<evidence type="ECO:0000313" key="1">
    <source>
        <dbReference type="EMBL" id="KAL3267079.1"/>
    </source>
</evidence>
<protein>
    <submittedName>
        <fullName evidence="1">Uncharacterized protein</fullName>
    </submittedName>
</protein>
<dbReference type="EMBL" id="JABFTP020000001">
    <property type="protein sequence ID" value="KAL3267079.1"/>
    <property type="molecule type" value="Genomic_DNA"/>
</dbReference>
<reference evidence="1 2" key="1">
    <citation type="journal article" date="2021" name="BMC Biol.">
        <title>Horizontally acquired antibacterial genes associated with adaptive radiation of ladybird beetles.</title>
        <authorList>
            <person name="Li H.S."/>
            <person name="Tang X.F."/>
            <person name="Huang Y.H."/>
            <person name="Xu Z.Y."/>
            <person name="Chen M.L."/>
            <person name="Du X.Y."/>
            <person name="Qiu B.Y."/>
            <person name="Chen P.T."/>
            <person name="Zhang W."/>
            <person name="Slipinski A."/>
            <person name="Escalona H.E."/>
            <person name="Waterhouse R.M."/>
            <person name="Zwick A."/>
            <person name="Pang H."/>
        </authorList>
    </citation>
    <scope>NUCLEOTIDE SEQUENCE [LARGE SCALE GENOMIC DNA]</scope>
    <source>
        <strain evidence="1">SYSU2018</strain>
    </source>
</reference>
<gene>
    <name evidence="1" type="ORF">HHI36_011219</name>
</gene>
<name>A0ABD2MLF7_9CUCU</name>
<evidence type="ECO:0000313" key="2">
    <source>
        <dbReference type="Proteomes" id="UP001516400"/>
    </source>
</evidence>
<dbReference type="AlphaFoldDB" id="A0ABD2MLF7"/>
<organism evidence="1 2">
    <name type="scientific">Cryptolaemus montrouzieri</name>
    <dbReference type="NCBI Taxonomy" id="559131"/>
    <lineage>
        <taxon>Eukaryota</taxon>
        <taxon>Metazoa</taxon>
        <taxon>Ecdysozoa</taxon>
        <taxon>Arthropoda</taxon>
        <taxon>Hexapoda</taxon>
        <taxon>Insecta</taxon>
        <taxon>Pterygota</taxon>
        <taxon>Neoptera</taxon>
        <taxon>Endopterygota</taxon>
        <taxon>Coleoptera</taxon>
        <taxon>Polyphaga</taxon>
        <taxon>Cucujiformia</taxon>
        <taxon>Coccinelloidea</taxon>
        <taxon>Coccinellidae</taxon>
        <taxon>Scymninae</taxon>
        <taxon>Scymnini</taxon>
        <taxon>Cryptolaemus</taxon>
    </lineage>
</organism>